<gene>
    <name evidence="7" type="ORF">RB602_06230</name>
</gene>
<dbReference type="GO" id="GO:0003677">
    <property type="term" value="F:DNA binding"/>
    <property type="evidence" value="ECO:0007669"/>
    <property type="project" value="UniProtKB-UniRule"/>
</dbReference>
<dbReference type="Gene3D" id="3.30.160.390">
    <property type="entry name" value="Integrase, DNA-binding domain"/>
    <property type="match status" value="1"/>
</dbReference>
<dbReference type="GO" id="GO:0015074">
    <property type="term" value="P:DNA integration"/>
    <property type="evidence" value="ECO:0007669"/>
    <property type="project" value="UniProtKB-KW"/>
</dbReference>
<dbReference type="SUPFAM" id="SSF56349">
    <property type="entry name" value="DNA breaking-rejoining enzymes"/>
    <property type="match status" value="1"/>
</dbReference>
<protein>
    <submittedName>
        <fullName evidence="7">Integrase arm-type DNA-binding domain-containing protein</fullName>
    </submittedName>
</protein>
<accession>A0AA97I2E4</accession>
<organism evidence="7 8">
    <name type="scientific">Alterisphingorhabdus coralli</name>
    <dbReference type="NCBI Taxonomy" id="3071408"/>
    <lineage>
        <taxon>Bacteria</taxon>
        <taxon>Pseudomonadati</taxon>
        <taxon>Pseudomonadota</taxon>
        <taxon>Alphaproteobacteria</taxon>
        <taxon>Sphingomonadales</taxon>
        <taxon>Sphingomonadaceae</taxon>
        <taxon>Alterisphingorhabdus (ex Yan et al. 2024)</taxon>
    </lineage>
</organism>
<dbReference type="InterPro" id="IPR002104">
    <property type="entry name" value="Integrase_catalytic"/>
</dbReference>
<evidence type="ECO:0000256" key="4">
    <source>
        <dbReference type="ARBA" id="ARBA00023172"/>
    </source>
</evidence>
<dbReference type="CDD" id="cd00801">
    <property type="entry name" value="INT_P4_C"/>
    <property type="match status" value="1"/>
</dbReference>
<dbReference type="InterPro" id="IPR011010">
    <property type="entry name" value="DNA_brk_join_enz"/>
</dbReference>
<feature type="domain" description="Core-binding (CB)" evidence="6">
    <location>
        <begin position="92"/>
        <end position="173"/>
    </location>
</feature>
<dbReference type="GO" id="GO:0006310">
    <property type="term" value="P:DNA recombination"/>
    <property type="evidence" value="ECO:0007669"/>
    <property type="project" value="UniProtKB-KW"/>
</dbReference>
<dbReference type="AlphaFoldDB" id="A0AA97I2E4"/>
<evidence type="ECO:0000256" key="5">
    <source>
        <dbReference type="PROSITE-ProRule" id="PRU01248"/>
    </source>
</evidence>
<dbReference type="KEGG" id="acoa:RB602_06230"/>
<evidence type="ECO:0000256" key="2">
    <source>
        <dbReference type="ARBA" id="ARBA00022908"/>
    </source>
</evidence>
<evidence type="ECO:0000256" key="3">
    <source>
        <dbReference type="ARBA" id="ARBA00023125"/>
    </source>
</evidence>
<proteinExistence type="inferred from homology"/>
<dbReference type="Gene3D" id="1.10.150.130">
    <property type="match status" value="1"/>
</dbReference>
<dbReference type="Proteomes" id="UP001302429">
    <property type="component" value="Chromosome"/>
</dbReference>
<dbReference type="InterPro" id="IPR053876">
    <property type="entry name" value="Phage_int_M"/>
</dbReference>
<evidence type="ECO:0000313" key="7">
    <source>
        <dbReference type="EMBL" id="WOE76305.1"/>
    </source>
</evidence>
<dbReference type="PANTHER" id="PTHR30629:SF2">
    <property type="entry name" value="PROPHAGE INTEGRASE INTS-RELATED"/>
    <property type="match status" value="1"/>
</dbReference>
<sequence>MALTDLKIKNAKAGGKPYRRLSDGGGLYIEVRPSGRKTWFLAYRRDGKQMKVRGGPYSEMSLADARFWREKVKAEIRAGNYPTSDKPDKDKPSFETIAREWFELQQSKWTKRYADIVIGRLENDPFPLFGDRPIDEVSHEEILSLIERMEQREVYDLLRRTLRYVSRVMRYAIATKRASYNPVPDVNDALKPKPKTQHYRQLSLSDLPDFYAKLRKSNHSETVKLALQWTILTWARTSETRFFRPEEIEGRDTDELLWRVPADRMKMGREHLVPLPRQAGPLLDRIETLAQKMGSQWQFAQVRNALKPIDENVMLYCLYDLGYLGKATVHGFRGMASTLANEQVDANDMRVFHEDWIERQLAHVEENKIRGAYNAAEYLGPRRKMMQWWADFLEEQQGFSELL</sequence>
<keyword evidence="4" id="KW-0233">DNA recombination</keyword>
<dbReference type="InterPro" id="IPR050808">
    <property type="entry name" value="Phage_Integrase"/>
</dbReference>
<keyword evidence="8" id="KW-1185">Reference proteome</keyword>
<dbReference type="Pfam" id="PF22022">
    <property type="entry name" value="Phage_int_M"/>
    <property type="match status" value="1"/>
</dbReference>
<keyword evidence="3 5" id="KW-0238">DNA-binding</keyword>
<evidence type="ECO:0000256" key="1">
    <source>
        <dbReference type="ARBA" id="ARBA00008857"/>
    </source>
</evidence>
<dbReference type="InterPro" id="IPR010998">
    <property type="entry name" value="Integrase_recombinase_N"/>
</dbReference>
<dbReference type="Gene3D" id="1.10.443.10">
    <property type="entry name" value="Intergrase catalytic core"/>
    <property type="match status" value="1"/>
</dbReference>
<dbReference type="InterPro" id="IPR044068">
    <property type="entry name" value="CB"/>
</dbReference>
<dbReference type="RefSeq" id="WP_317083924.1">
    <property type="nucleotide sequence ID" value="NZ_CP136594.1"/>
</dbReference>
<evidence type="ECO:0000259" key="6">
    <source>
        <dbReference type="PROSITE" id="PS51900"/>
    </source>
</evidence>
<name>A0AA97I2E4_9SPHN</name>
<dbReference type="InterPro" id="IPR025166">
    <property type="entry name" value="Integrase_DNA_bind_dom"/>
</dbReference>
<dbReference type="EMBL" id="CP136594">
    <property type="protein sequence ID" value="WOE76305.1"/>
    <property type="molecule type" value="Genomic_DNA"/>
</dbReference>
<dbReference type="InterPro" id="IPR038488">
    <property type="entry name" value="Integrase_DNA-bd_sf"/>
</dbReference>
<dbReference type="PROSITE" id="PS51900">
    <property type="entry name" value="CB"/>
    <property type="match status" value="1"/>
</dbReference>
<keyword evidence="2" id="KW-0229">DNA integration</keyword>
<dbReference type="Pfam" id="PF00589">
    <property type="entry name" value="Phage_integrase"/>
    <property type="match status" value="1"/>
</dbReference>
<comment type="similarity">
    <text evidence="1">Belongs to the 'phage' integrase family.</text>
</comment>
<dbReference type="Pfam" id="PF13356">
    <property type="entry name" value="Arm-DNA-bind_3"/>
    <property type="match status" value="1"/>
</dbReference>
<reference evidence="7 8" key="1">
    <citation type="submission" date="2023-10" db="EMBL/GenBank/DDBJ databases">
        <title>Complete genome sequence of a Sphingomonadaceae bacterium.</title>
        <authorList>
            <person name="Yan C."/>
        </authorList>
    </citation>
    <scope>NUCLEOTIDE SEQUENCE [LARGE SCALE GENOMIC DNA]</scope>
    <source>
        <strain evidence="7 8">SCSIO 66989</strain>
    </source>
</reference>
<dbReference type="PANTHER" id="PTHR30629">
    <property type="entry name" value="PROPHAGE INTEGRASE"/>
    <property type="match status" value="1"/>
</dbReference>
<dbReference type="InterPro" id="IPR013762">
    <property type="entry name" value="Integrase-like_cat_sf"/>
</dbReference>
<evidence type="ECO:0000313" key="8">
    <source>
        <dbReference type="Proteomes" id="UP001302429"/>
    </source>
</evidence>